<dbReference type="EMBL" id="PFEF01000010">
    <property type="protein sequence ID" value="PJE64156.1"/>
    <property type="molecule type" value="Genomic_DNA"/>
</dbReference>
<evidence type="ECO:0000313" key="2">
    <source>
        <dbReference type="EMBL" id="PJE64156.1"/>
    </source>
</evidence>
<keyword evidence="1" id="KW-1133">Transmembrane helix</keyword>
<keyword evidence="1" id="KW-0812">Transmembrane</keyword>
<proteinExistence type="predicted"/>
<sequence>MKNIPKIVIMGILIVMGSVFWIVTTKDNNTDVIQDVGEILEINGNPLPGNNIINDSEQDFPSEQVAEDRPPINIDNFHVVLLVEDELIPSTNPIFKGEPGFDGYKIHTESSVEKFFESDLKIPSTVLVTTPTTEFGVFQVIVAQLNSIDSDIILMETPTSTFWMNFVQFDKELTAFEIAEDKNYDENLVKWEEVVSNEMSTNNYTNSYNNTVAQMESRMSELDLLRVWSGGQHQKITGKYGSNVPREYLEAAQYFKNYGLLAIDIIELYKQKLLVMNAVKSAVESGNAIEARKGSSDEDKMDLVIGWHQKYIEQLNTNKATMDTVIDSL</sequence>
<evidence type="ECO:0000313" key="3">
    <source>
        <dbReference type="Proteomes" id="UP000229098"/>
    </source>
</evidence>
<keyword evidence="1" id="KW-0472">Membrane</keyword>
<comment type="caution">
    <text evidence="2">The sequence shown here is derived from an EMBL/GenBank/DDBJ whole genome shotgun (WGS) entry which is preliminary data.</text>
</comment>
<feature type="transmembrane region" description="Helical" evidence="1">
    <location>
        <begin position="7"/>
        <end position="24"/>
    </location>
</feature>
<reference evidence="3" key="1">
    <citation type="submission" date="2017-09" db="EMBL/GenBank/DDBJ databases">
        <title>Depth-based differentiation of microbial function through sediment-hosted aquifers and enrichment of novel symbionts in the deep terrestrial subsurface.</title>
        <authorList>
            <person name="Probst A.J."/>
            <person name="Ladd B."/>
            <person name="Jarett J.K."/>
            <person name="Geller-Mcgrath D.E."/>
            <person name="Sieber C.M.K."/>
            <person name="Emerson J.B."/>
            <person name="Anantharaman K."/>
            <person name="Thomas B.C."/>
            <person name="Malmstrom R."/>
            <person name="Stieglmeier M."/>
            <person name="Klingl A."/>
            <person name="Woyke T."/>
            <person name="Ryan C.M."/>
            <person name="Banfield J.F."/>
        </authorList>
    </citation>
    <scope>NUCLEOTIDE SEQUENCE [LARGE SCALE GENOMIC DNA]</scope>
</reference>
<name>A0A2M8KW60_9BACT</name>
<gene>
    <name evidence="2" type="ORF">COU90_04775</name>
</gene>
<organism evidence="2 3">
    <name type="scientific">Candidatus Ryanbacteria bacterium CG10_big_fil_rev_8_21_14_0_10_43_42</name>
    <dbReference type="NCBI Taxonomy" id="1974864"/>
    <lineage>
        <taxon>Bacteria</taxon>
        <taxon>Candidatus Ryaniibacteriota</taxon>
    </lineage>
</organism>
<evidence type="ECO:0000256" key="1">
    <source>
        <dbReference type="SAM" id="Phobius"/>
    </source>
</evidence>
<accession>A0A2M8KW60</accession>
<dbReference type="AlphaFoldDB" id="A0A2M8KW60"/>
<dbReference type="Proteomes" id="UP000229098">
    <property type="component" value="Unassembled WGS sequence"/>
</dbReference>
<protein>
    <submittedName>
        <fullName evidence="2">Uncharacterized protein</fullName>
    </submittedName>
</protein>